<dbReference type="PANTHER" id="PTHR20922">
    <property type="entry name" value="DNL-TYPE ZINC FINGER PROTEIN"/>
    <property type="match status" value="1"/>
</dbReference>
<keyword evidence="3" id="KW-0862">Zinc</keyword>
<dbReference type="GO" id="GO:0005739">
    <property type="term" value="C:mitochondrion"/>
    <property type="evidence" value="ECO:0007669"/>
    <property type="project" value="TreeGrafter"/>
</dbReference>
<keyword evidence="1" id="KW-0479">Metal-binding</keyword>
<dbReference type="PANTHER" id="PTHR20922:SF13">
    <property type="entry name" value="DNL-TYPE ZINC FINGER PROTEIN"/>
    <property type="match status" value="1"/>
</dbReference>
<feature type="region of interest" description="Disordered" evidence="5">
    <location>
        <begin position="1"/>
        <end position="33"/>
    </location>
</feature>
<evidence type="ECO:0000256" key="1">
    <source>
        <dbReference type="ARBA" id="ARBA00022723"/>
    </source>
</evidence>
<dbReference type="EMBL" id="CADCXU010023335">
    <property type="protein sequence ID" value="CAB0010832.1"/>
    <property type="molecule type" value="Genomic_DNA"/>
</dbReference>
<keyword evidence="8" id="KW-1185">Reference proteome</keyword>
<dbReference type="OrthoDB" id="512667at2759"/>
<evidence type="ECO:0000313" key="7">
    <source>
        <dbReference type="EMBL" id="CAB0010832.1"/>
    </source>
</evidence>
<evidence type="ECO:0000256" key="2">
    <source>
        <dbReference type="ARBA" id="ARBA00022771"/>
    </source>
</evidence>
<dbReference type="GO" id="GO:0050821">
    <property type="term" value="P:protein stabilization"/>
    <property type="evidence" value="ECO:0007669"/>
    <property type="project" value="TreeGrafter"/>
</dbReference>
<dbReference type="Proteomes" id="UP000479000">
    <property type="component" value="Unassembled WGS sequence"/>
</dbReference>
<evidence type="ECO:0000313" key="8">
    <source>
        <dbReference type="Proteomes" id="UP000479000"/>
    </source>
</evidence>
<dbReference type="GO" id="GO:0051087">
    <property type="term" value="F:protein-folding chaperone binding"/>
    <property type="evidence" value="ECO:0007669"/>
    <property type="project" value="TreeGrafter"/>
</dbReference>
<dbReference type="PROSITE" id="PS51501">
    <property type="entry name" value="ZF_DNL"/>
    <property type="match status" value="1"/>
</dbReference>
<dbReference type="GO" id="GO:0006457">
    <property type="term" value="P:protein folding"/>
    <property type="evidence" value="ECO:0007669"/>
    <property type="project" value="TreeGrafter"/>
</dbReference>
<evidence type="ECO:0000256" key="4">
    <source>
        <dbReference type="PROSITE-ProRule" id="PRU00834"/>
    </source>
</evidence>
<feature type="domain" description="DNL-type" evidence="6">
    <location>
        <begin position="30"/>
        <end position="133"/>
    </location>
</feature>
<feature type="region of interest" description="Disordered" evidence="5">
    <location>
        <begin position="119"/>
        <end position="142"/>
    </location>
</feature>
<reference evidence="7 8" key="1">
    <citation type="submission" date="2020-02" db="EMBL/GenBank/DDBJ databases">
        <authorList>
            <person name="Ferguson B K."/>
        </authorList>
    </citation>
    <scope>NUCLEOTIDE SEQUENCE [LARGE SCALE GENOMIC DNA]</scope>
</reference>
<evidence type="ECO:0000259" key="6">
    <source>
        <dbReference type="PROSITE" id="PS51501"/>
    </source>
</evidence>
<sequence>MRSIHTQAGLEPGTSCSLGRRHRPSATEPAHIDPMLPSLRCRRVKASAAGHVHSINLSSKDLHVIHLNAIRCDGCSNNHLIADNLNWFTDMDGKRNIEDILAEKGESVQKVITESTLEIEHEGSHEEDVTEKTKDSNVKMLE</sequence>
<dbReference type="GO" id="GO:0008270">
    <property type="term" value="F:zinc ion binding"/>
    <property type="evidence" value="ECO:0007669"/>
    <property type="project" value="UniProtKB-KW"/>
</dbReference>
<accession>A0A6H5H4P8</accession>
<evidence type="ECO:0000256" key="3">
    <source>
        <dbReference type="ARBA" id="ARBA00022833"/>
    </source>
</evidence>
<name>A0A6H5H4P8_9HEMI</name>
<organism evidence="7 8">
    <name type="scientific">Nesidiocoris tenuis</name>
    <dbReference type="NCBI Taxonomy" id="355587"/>
    <lineage>
        <taxon>Eukaryota</taxon>
        <taxon>Metazoa</taxon>
        <taxon>Ecdysozoa</taxon>
        <taxon>Arthropoda</taxon>
        <taxon>Hexapoda</taxon>
        <taxon>Insecta</taxon>
        <taxon>Pterygota</taxon>
        <taxon>Neoptera</taxon>
        <taxon>Paraneoptera</taxon>
        <taxon>Hemiptera</taxon>
        <taxon>Heteroptera</taxon>
        <taxon>Panheteroptera</taxon>
        <taxon>Cimicomorpha</taxon>
        <taxon>Miridae</taxon>
        <taxon>Dicyphina</taxon>
        <taxon>Nesidiocoris</taxon>
    </lineage>
</organism>
<dbReference type="GO" id="GO:0030150">
    <property type="term" value="P:protein import into mitochondrial matrix"/>
    <property type="evidence" value="ECO:0007669"/>
    <property type="project" value="TreeGrafter"/>
</dbReference>
<protein>
    <recommendedName>
        <fullName evidence="6">DNL-type domain-containing protein</fullName>
    </recommendedName>
</protein>
<keyword evidence="2 4" id="KW-0863">Zinc-finger</keyword>
<dbReference type="AlphaFoldDB" id="A0A6H5H4P8"/>
<dbReference type="InterPro" id="IPR007853">
    <property type="entry name" value="Znf_DNL-typ"/>
</dbReference>
<proteinExistence type="predicted"/>
<dbReference type="InterPro" id="IPR024158">
    <property type="entry name" value="Mt_import_TIM15"/>
</dbReference>
<dbReference type="Pfam" id="PF05180">
    <property type="entry name" value="zf-DNL"/>
    <property type="match status" value="1"/>
</dbReference>
<gene>
    <name evidence="7" type="ORF">NTEN_LOCUS15827</name>
</gene>
<evidence type="ECO:0000256" key="5">
    <source>
        <dbReference type="SAM" id="MobiDB-lite"/>
    </source>
</evidence>